<sequence length="67" mass="7309">MPKVFLPRRCLAIRARTKATILHLPDLCAAGRYAGSQAVIWHDQPGHDLLEWAPSGAFLAAAVMTEP</sequence>
<comment type="caution">
    <text evidence="1">The sequence shown here is derived from an EMBL/GenBank/DDBJ whole genome shotgun (WGS) entry which is preliminary data.</text>
</comment>
<dbReference type="AlphaFoldDB" id="A0A271K7G7"/>
<proteinExistence type="predicted"/>
<reference evidence="1 2" key="1">
    <citation type="submission" date="2017-08" db="EMBL/GenBank/DDBJ databases">
        <title>Mesorhizobium wenxinae sp. nov., a novel rhizobial species isolated from root nodules of chickpea (Cicer arietinum L.).</title>
        <authorList>
            <person name="Zhang J."/>
        </authorList>
    </citation>
    <scope>NUCLEOTIDE SEQUENCE [LARGE SCALE GENOMIC DNA]</scope>
    <source>
        <strain evidence="2">WYCCWR 10019</strain>
    </source>
</reference>
<evidence type="ECO:0000313" key="2">
    <source>
        <dbReference type="Proteomes" id="UP000215931"/>
    </source>
</evidence>
<gene>
    <name evidence="1" type="ORF">CIT31_30500</name>
</gene>
<protein>
    <submittedName>
        <fullName evidence="1">Uncharacterized protein</fullName>
    </submittedName>
</protein>
<dbReference type="Proteomes" id="UP000215931">
    <property type="component" value="Unassembled WGS sequence"/>
</dbReference>
<evidence type="ECO:0000313" key="1">
    <source>
        <dbReference type="EMBL" id="PAP91590.1"/>
    </source>
</evidence>
<keyword evidence="2" id="KW-1185">Reference proteome</keyword>
<organism evidence="1 2">
    <name type="scientific">Mesorhizobium wenxiniae</name>
    <dbReference type="NCBI Taxonomy" id="2014805"/>
    <lineage>
        <taxon>Bacteria</taxon>
        <taxon>Pseudomonadati</taxon>
        <taxon>Pseudomonadota</taxon>
        <taxon>Alphaproteobacteria</taxon>
        <taxon>Hyphomicrobiales</taxon>
        <taxon>Phyllobacteriaceae</taxon>
        <taxon>Mesorhizobium</taxon>
    </lineage>
</organism>
<dbReference type="EMBL" id="NPKH01000039">
    <property type="protein sequence ID" value="PAP91590.1"/>
    <property type="molecule type" value="Genomic_DNA"/>
</dbReference>
<accession>A0A271K7G7</accession>
<name>A0A271K7G7_9HYPH</name>